<protein>
    <submittedName>
        <fullName evidence="2">Uncharacterized protein</fullName>
    </submittedName>
</protein>
<feature type="compositionally biased region" description="Basic and acidic residues" evidence="1">
    <location>
        <begin position="14"/>
        <end position="30"/>
    </location>
</feature>
<evidence type="ECO:0000313" key="3">
    <source>
        <dbReference type="Proteomes" id="UP001066276"/>
    </source>
</evidence>
<accession>A0AAV7RCZ9</accession>
<feature type="region of interest" description="Disordered" evidence="1">
    <location>
        <begin position="1"/>
        <end position="119"/>
    </location>
</feature>
<feature type="compositionally biased region" description="Basic and acidic residues" evidence="1">
    <location>
        <begin position="76"/>
        <end position="104"/>
    </location>
</feature>
<comment type="caution">
    <text evidence="2">The sequence shown here is derived from an EMBL/GenBank/DDBJ whole genome shotgun (WGS) entry which is preliminary data.</text>
</comment>
<dbReference type="AlphaFoldDB" id="A0AAV7RCZ9"/>
<feature type="compositionally biased region" description="Basic and acidic residues" evidence="1">
    <location>
        <begin position="37"/>
        <end position="52"/>
    </location>
</feature>
<dbReference type="EMBL" id="JANPWB010000009">
    <property type="protein sequence ID" value="KAJ1149722.1"/>
    <property type="molecule type" value="Genomic_DNA"/>
</dbReference>
<evidence type="ECO:0000256" key="1">
    <source>
        <dbReference type="SAM" id="MobiDB-lite"/>
    </source>
</evidence>
<name>A0AAV7RCZ9_PLEWA</name>
<reference evidence="2" key="1">
    <citation type="journal article" date="2022" name="bioRxiv">
        <title>Sequencing and chromosome-scale assembly of the giantPleurodeles waltlgenome.</title>
        <authorList>
            <person name="Brown T."/>
            <person name="Elewa A."/>
            <person name="Iarovenko S."/>
            <person name="Subramanian E."/>
            <person name="Araus A.J."/>
            <person name="Petzold A."/>
            <person name="Susuki M."/>
            <person name="Suzuki K.-i.T."/>
            <person name="Hayashi T."/>
            <person name="Toyoda A."/>
            <person name="Oliveira C."/>
            <person name="Osipova E."/>
            <person name="Leigh N.D."/>
            <person name="Simon A."/>
            <person name="Yun M.H."/>
        </authorList>
    </citation>
    <scope>NUCLEOTIDE SEQUENCE</scope>
    <source>
        <strain evidence="2">20211129_DDA</strain>
        <tissue evidence="2">Liver</tissue>
    </source>
</reference>
<proteinExistence type="predicted"/>
<organism evidence="2 3">
    <name type="scientific">Pleurodeles waltl</name>
    <name type="common">Iberian ribbed newt</name>
    <dbReference type="NCBI Taxonomy" id="8319"/>
    <lineage>
        <taxon>Eukaryota</taxon>
        <taxon>Metazoa</taxon>
        <taxon>Chordata</taxon>
        <taxon>Craniata</taxon>
        <taxon>Vertebrata</taxon>
        <taxon>Euteleostomi</taxon>
        <taxon>Amphibia</taxon>
        <taxon>Batrachia</taxon>
        <taxon>Caudata</taxon>
        <taxon>Salamandroidea</taxon>
        <taxon>Salamandridae</taxon>
        <taxon>Pleurodelinae</taxon>
        <taxon>Pleurodeles</taxon>
    </lineage>
</organism>
<sequence length="119" mass="13278">MESCSGGTAGRTAKKGESSDLDIRVTKTEVLEEEEQEWRGPDRLEEVSRTDTEWGATPGARGGTESRETIYYGDSIDGRGNSETRREPMMDPKTRRETPRKSEQRPGGAWLAQVPAYLN</sequence>
<dbReference type="Proteomes" id="UP001066276">
    <property type="component" value="Chromosome 5"/>
</dbReference>
<gene>
    <name evidence="2" type="ORF">NDU88_002527</name>
</gene>
<keyword evidence="3" id="KW-1185">Reference proteome</keyword>
<evidence type="ECO:0000313" key="2">
    <source>
        <dbReference type="EMBL" id="KAJ1149722.1"/>
    </source>
</evidence>